<protein>
    <submittedName>
        <fullName evidence="1">Putative secreted histamine binding protein of 19.7 kDa</fullName>
    </submittedName>
</protein>
<dbReference type="SUPFAM" id="SSF50814">
    <property type="entry name" value="Lipocalins"/>
    <property type="match status" value="1"/>
</dbReference>
<dbReference type="EMBL" id="GANP01009669">
    <property type="protein sequence ID" value="JAB74799.1"/>
    <property type="molecule type" value="mRNA"/>
</dbReference>
<dbReference type="GO" id="GO:0043176">
    <property type="term" value="F:amine binding"/>
    <property type="evidence" value="ECO:0007669"/>
    <property type="project" value="InterPro"/>
</dbReference>
<dbReference type="AlphaFoldDB" id="V5HBU1"/>
<proteinExistence type="evidence at transcript level"/>
<evidence type="ECO:0000313" key="1">
    <source>
        <dbReference type="EMBL" id="JAB74799.1"/>
    </source>
</evidence>
<dbReference type="InterPro" id="IPR002970">
    <property type="entry name" value="Tick_his-bd"/>
</dbReference>
<name>V5HBU1_IXORI</name>
<dbReference type="Pfam" id="PF02098">
    <property type="entry name" value="His_binding"/>
    <property type="match status" value="1"/>
</dbReference>
<sequence length="150" mass="17293">MVNRTYTPQPPSECISVNVTSGLRNGTYQILLRHRFNGSSEISSLNITVHPFTSGSHTEDNALFLQHLKYETQTWVSRQERQRHVWGRLGVSKVDSQVLSCRCIKFLYINSKQDMCCPARNASNKNRVRLRIVFSRTPSFCSQRIAWKST</sequence>
<accession>V5HBU1</accession>
<dbReference type="GO" id="GO:0030682">
    <property type="term" value="P:symbiont-mediated perturbation of host defenses"/>
    <property type="evidence" value="ECO:0007669"/>
    <property type="project" value="InterPro"/>
</dbReference>
<reference evidence="1" key="1">
    <citation type="journal article" date="2015" name="Sci. Rep.">
        <title>Tissue- and time-dependent transcription in Ixodes ricinus salivary glands and midguts when blood feeding on the vertebrate host.</title>
        <authorList>
            <person name="Kotsyfakis M."/>
            <person name="Schwarz A."/>
            <person name="Erhart J."/>
            <person name="Ribeiro J.M."/>
        </authorList>
    </citation>
    <scope>NUCLEOTIDE SEQUENCE</scope>
    <source>
        <tissue evidence="1">Salivary gland and midgut</tissue>
    </source>
</reference>
<dbReference type="InterPro" id="IPR012674">
    <property type="entry name" value="Calycin"/>
</dbReference>
<organism evidence="1">
    <name type="scientific">Ixodes ricinus</name>
    <name type="common">Common tick</name>
    <name type="synonym">Acarus ricinus</name>
    <dbReference type="NCBI Taxonomy" id="34613"/>
    <lineage>
        <taxon>Eukaryota</taxon>
        <taxon>Metazoa</taxon>
        <taxon>Ecdysozoa</taxon>
        <taxon>Arthropoda</taxon>
        <taxon>Chelicerata</taxon>
        <taxon>Arachnida</taxon>
        <taxon>Acari</taxon>
        <taxon>Parasitiformes</taxon>
        <taxon>Ixodida</taxon>
        <taxon>Ixodoidea</taxon>
        <taxon>Ixodidae</taxon>
        <taxon>Ixodinae</taxon>
        <taxon>Ixodes</taxon>
    </lineage>
</organism>